<evidence type="ECO:0000259" key="1">
    <source>
        <dbReference type="Pfam" id="PF08268"/>
    </source>
</evidence>
<proteinExistence type="predicted"/>
<dbReference type="Proteomes" id="UP000008694">
    <property type="component" value="Unassembled WGS sequence"/>
</dbReference>
<dbReference type="Gramene" id="scaffold_103467.1">
    <property type="protein sequence ID" value="scaffold_103467.1"/>
    <property type="gene ID" value="scaffold_103467.1"/>
</dbReference>
<evidence type="ECO:0000313" key="3">
    <source>
        <dbReference type="Proteomes" id="UP000008694"/>
    </source>
</evidence>
<accession>D7KGG8</accession>
<keyword evidence="3" id="KW-1185">Reference proteome</keyword>
<dbReference type="InterPro" id="IPR017451">
    <property type="entry name" value="F-box-assoc_interact_dom"/>
</dbReference>
<name>D7KGG8_ARALL</name>
<protein>
    <recommendedName>
        <fullName evidence="1">F-box associated beta-propeller type 3 domain-containing protein</fullName>
    </recommendedName>
</protein>
<feature type="domain" description="F-box associated beta-propeller type 3" evidence="1">
    <location>
        <begin position="11"/>
        <end position="250"/>
    </location>
</feature>
<organism evidence="3">
    <name type="scientific">Arabidopsis lyrata subsp. lyrata</name>
    <name type="common">Lyre-leaved rock-cress</name>
    <dbReference type="NCBI Taxonomy" id="81972"/>
    <lineage>
        <taxon>Eukaryota</taxon>
        <taxon>Viridiplantae</taxon>
        <taxon>Streptophyta</taxon>
        <taxon>Embryophyta</taxon>
        <taxon>Tracheophyta</taxon>
        <taxon>Spermatophyta</taxon>
        <taxon>Magnoliopsida</taxon>
        <taxon>eudicotyledons</taxon>
        <taxon>Gunneridae</taxon>
        <taxon>Pentapetalae</taxon>
        <taxon>rosids</taxon>
        <taxon>malvids</taxon>
        <taxon>Brassicales</taxon>
        <taxon>Brassicaceae</taxon>
        <taxon>Camelineae</taxon>
        <taxon>Arabidopsis</taxon>
    </lineage>
</organism>
<evidence type="ECO:0000313" key="2">
    <source>
        <dbReference type="EMBL" id="EFH69921.1"/>
    </source>
</evidence>
<dbReference type="InterPro" id="IPR013187">
    <property type="entry name" value="F-box-assoc_dom_typ3"/>
</dbReference>
<dbReference type="PANTHER" id="PTHR31111:SF130">
    <property type="entry name" value="F-BOX ASSOCIATED UBIQUITINATION EFFECTOR FAMILY PROTEIN"/>
    <property type="match status" value="1"/>
</dbReference>
<dbReference type="PANTHER" id="PTHR31111">
    <property type="entry name" value="BNAA05G37150D PROTEIN-RELATED"/>
    <property type="match status" value="1"/>
</dbReference>
<dbReference type="NCBIfam" id="TIGR01640">
    <property type="entry name" value="F_box_assoc_1"/>
    <property type="match status" value="1"/>
</dbReference>
<dbReference type="AlphaFoldDB" id="D7KGG8"/>
<dbReference type="HOGENOM" id="CLU_027176_9_0_1"/>
<gene>
    <name evidence="2" type="ORF">ARALYDRAFT_890673</name>
</gene>
<dbReference type="EMBL" id="GL348713">
    <property type="protein sequence ID" value="EFH69921.1"/>
    <property type="molecule type" value="Genomic_DNA"/>
</dbReference>
<dbReference type="Pfam" id="PF08268">
    <property type="entry name" value="FBA_3"/>
    <property type="match status" value="1"/>
</dbReference>
<sequence>MKFYAGIDHQYLCSYASGLIYIPVRYLRISKDLECMMCNPTTGRYVSLLELDSYKRSRNFLGFDPIRKQHKVLFMNNIVNDEWVHHILTFGTEKLMWWKIQCTLNHEPFGKEICINGVLYYSARTDHANLLIVCFDVRSEKFNFIDASYFFYTYTKLINYKGKLGVTNLEYGGLFSIELCVWVLEDVEKQEWSKHVYSLTETVVLQCDYNICVAGMTATGEIVLSQYNTSTSKPFYVFYFNPDRNTIQSVLKSKVLEITLIVEFMPL</sequence>
<reference evidence="3" key="1">
    <citation type="journal article" date="2011" name="Nat. Genet.">
        <title>The Arabidopsis lyrata genome sequence and the basis of rapid genome size change.</title>
        <authorList>
            <person name="Hu T.T."/>
            <person name="Pattyn P."/>
            <person name="Bakker E.G."/>
            <person name="Cao J."/>
            <person name="Cheng J.-F."/>
            <person name="Clark R.M."/>
            <person name="Fahlgren N."/>
            <person name="Fawcett J.A."/>
            <person name="Grimwood J."/>
            <person name="Gundlach H."/>
            <person name="Haberer G."/>
            <person name="Hollister J.D."/>
            <person name="Ossowski S."/>
            <person name="Ottilar R.P."/>
            <person name="Salamov A.A."/>
            <person name="Schneeberger K."/>
            <person name="Spannagl M."/>
            <person name="Wang X."/>
            <person name="Yang L."/>
            <person name="Nasrallah M.E."/>
            <person name="Bergelson J."/>
            <person name="Carrington J.C."/>
            <person name="Gaut B.S."/>
            <person name="Schmutz J."/>
            <person name="Mayer K.F.X."/>
            <person name="Van de Peer Y."/>
            <person name="Grigoriev I.V."/>
            <person name="Nordborg M."/>
            <person name="Weigel D."/>
            <person name="Guo Y.-L."/>
        </authorList>
    </citation>
    <scope>NUCLEOTIDE SEQUENCE [LARGE SCALE GENOMIC DNA]</scope>
    <source>
        <strain evidence="3">cv. MN47</strain>
    </source>
</reference>